<protein>
    <recommendedName>
        <fullName evidence="3">CP-type G domain-containing protein</fullName>
    </recommendedName>
</protein>
<name>G0V798_NAUCA</name>
<feature type="domain" description="CP-type G" evidence="3">
    <location>
        <begin position="46"/>
        <end position="239"/>
    </location>
</feature>
<dbReference type="CDD" id="cd01856">
    <property type="entry name" value="YlqF"/>
    <property type="match status" value="1"/>
</dbReference>
<dbReference type="InParanoid" id="G0V798"/>
<dbReference type="InterPro" id="IPR027417">
    <property type="entry name" value="P-loop_NTPase"/>
</dbReference>
<evidence type="ECO:0000256" key="1">
    <source>
        <dbReference type="ARBA" id="ARBA00022741"/>
    </source>
</evidence>
<proteinExistence type="predicted"/>
<dbReference type="GO" id="GO:0032543">
    <property type="term" value="P:mitochondrial translation"/>
    <property type="evidence" value="ECO:0007669"/>
    <property type="project" value="TreeGrafter"/>
</dbReference>
<dbReference type="OrthoDB" id="269151at2759"/>
<dbReference type="KEGG" id="ncs:NCAS_0A07880"/>
<dbReference type="GO" id="GO:0005743">
    <property type="term" value="C:mitochondrial inner membrane"/>
    <property type="evidence" value="ECO:0007669"/>
    <property type="project" value="EnsemblFungi"/>
</dbReference>
<dbReference type="PANTHER" id="PTHR45782">
    <property type="entry name" value="MITOCHONDRIAL RIBOSOME-ASSOCIATED GTPASE 1"/>
    <property type="match status" value="1"/>
</dbReference>
<dbReference type="eggNOG" id="KOG2485">
    <property type="taxonomic scope" value="Eukaryota"/>
</dbReference>
<reference evidence="4 5" key="1">
    <citation type="journal article" date="2011" name="Proc. Natl. Acad. Sci. U.S.A.">
        <title>Evolutionary erosion of yeast sex chromosomes by mating-type switching accidents.</title>
        <authorList>
            <person name="Gordon J.L."/>
            <person name="Armisen D."/>
            <person name="Proux-Wera E."/>
            <person name="Oheigeartaigh S.S."/>
            <person name="Byrne K.P."/>
            <person name="Wolfe K.H."/>
        </authorList>
    </citation>
    <scope>NUCLEOTIDE SEQUENCE [LARGE SCALE GENOMIC DNA]</scope>
    <source>
        <strain evidence="5">ATCC 76901 / BCRC 22586 / CBS 4309 / NBRC 1992 / NRRL Y-12630</strain>
    </source>
</reference>
<dbReference type="EMBL" id="HE576752">
    <property type="protein sequence ID" value="CCC67346.1"/>
    <property type="molecule type" value="Genomic_DNA"/>
</dbReference>
<dbReference type="InterPro" id="IPR006073">
    <property type="entry name" value="GTP-bd"/>
</dbReference>
<dbReference type="OMA" id="GVLWPKF"/>
<dbReference type="GO" id="GO:0003924">
    <property type="term" value="F:GTPase activity"/>
    <property type="evidence" value="ECO:0007669"/>
    <property type="project" value="TreeGrafter"/>
</dbReference>
<evidence type="ECO:0000259" key="3">
    <source>
        <dbReference type="PROSITE" id="PS51721"/>
    </source>
</evidence>
<dbReference type="STRING" id="1064592.G0V798"/>
<dbReference type="Gene3D" id="3.40.50.300">
    <property type="entry name" value="P-loop containing nucleotide triphosphate hydrolases"/>
    <property type="match status" value="1"/>
</dbReference>
<dbReference type="AlphaFoldDB" id="G0V798"/>
<dbReference type="Proteomes" id="UP000001640">
    <property type="component" value="Chromosome 1"/>
</dbReference>
<keyword evidence="5" id="KW-1185">Reference proteome</keyword>
<dbReference type="HOGENOM" id="CLU_011106_0_1_1"/>
<keyword evidence="2" id="KW-0342">GTP-binding</keyword>
<dbReference type="PROSITE" id="PS51721">
    <property type="entry name" value="G_CP"/>
    <property type="match status" value="1"/>
</dbReference>
<dbReference type="Pfam" id="PF01926">
    <property type="entry name" value="MMR_HSR1"/>
    <property type="match status" value="1"/>
</dbReference>
<dbReference type="FunCoup" id="G0V798">
    <property type="interactions" value="800"/>
</dbReference>
<dbReference type="RefSeq" id="XP_003673727.1">
    <property type="nucleotide sequence ID" value="XM_003673679.1"/>
</dbReference>
<dbReference type="InterPro" id="IPR030378">
    <property type="entry name" value="G_CP_dom"/>
</dbReference>
<dbReference type="GO" id="GO:0005525">
    <property type="term" value="F:GTP binding"/>
    <property type="evidence" value="ECO:0007669"/>
    <property type="project" value="UniProtKB-KW"/>
</dbReference>
<reference key="2">
    <citation type="submission" date="2011-08" db="EMBL/GenBank/DDBJ databases">
        <title>Genome sequence of Naumovozyma castellii.</title>
        <authorList>
            <person name="Gordon J.L."/>
            <person name="Armisen D."/>
            <person name="Proux-Wera E."/>
            <person name="OhEigeartaigh S.S."/>
            <person name="Byrne K.P."/>
            <person name="Wolfe K.H."/>
        </authorList>
    </citation>
    <scope>NUCLEOTIDE SEQUENCE</scope>
    <source>
        <strain>Type strain:CBS 4309</strain>
    </source>
</reference>
<dbReference type="GeneID" id="96900825"/>
<dbReference type="PANTHER" id="PTHR45782:SF4">
    <property type="entry name" value="MITOCHONDRIAL RIBOSOME-ASSOCIATED GTPASE 1"/>
    <property type="match status" value="1"/>
</dbReference>
<evidence type="ECO:0000313" key="4">
    <source>
        <dbReference type="EMBL" id="CCC67346.1"/>
    </source>
</evidence>
<keyword evidence="1" id="KW-0547">Nucleotide-binding</keyword>
<evidence type="ECO:0000313" key="5">
    <source>
        <dbReference type="Proteomes" id="UP000001640"/>
    </source>
</evidence>
<sequence>MLSRNTNAQIFQRLYSSISNTTTRDVGFMPRFEFPNYNIPLTDFKGHQVKALKKFEKLAPQLNMLLELRDVRAPLSTRNILFDKVMAPESRLPRLIVYTKKDLIINNNAYLKRLKTWHEEIGEKFLLMDCKNSVDVKNLMKVIEWESYSAIKSNNIPLPMGYRILVAGMPNVGKSTLVNSLKSLARKNDYTLSGKAKKVARTGGQAGVTRSTSECIRISPRSAQSQGIYLIDSPGIGTPGRVANVNRMLSLSLCGCVKSDLIDPIIQADYLLYLMNLQDAKKGDYFYPGDVESPSNDIYEVLKRVKNKRKIDDIPTSIQWVDQWRQTRGGIILDPELLLQCDEFSYRNYVKGELSKLGDLYSGGVDLKNKYSNNKKIFRN</sequence>
<dbReference type="GO" id="GO:1902775">
    <property type="term" value="P:mitochondrial large ribosomal subunit assembly"/>
    <property type="evidence" value="ECO:0007669"/>
    <property type="project" value="EnsemblFungi"/>
</dbReference>
<organism evidence="4 5">
    <name type="scientific">Naumovozyma castellii</name>
    <name type="common">Yeast</name>
    <name type="synonym">Saccharomyces castellii</name>
    <dbReference type="NCBI Taxonomy" id="27288"/>
    <lineage>
        <taxon>Eukaryota</taxon>
        <taxon>Fungi</taxon>
        <taxon>Dikarya</taxon>
        <taxon>Ascomycota</taxon>
        <taxon>Saccharomycotina</taxon>
        <taxon>Saccharomycetes</taxon>
        <taxon>Saccharomycetales</taxon>
        <taxon>Saccharomycetaceae</taxon>
        <taxon>Naumovozyma</taxon>
    </lineage>
</organism>
<gene>
    <name evidence="4" type="primary">NCAS0A07880</name>
    <name evidence="4" type="ordered locus">NCAS_0A07880</name>
</gene>
<evidence type="ECO:0000256" key="2">
    <source>
        <dbReference type="ARBA" id="ARBA00023134"/>
    </source>
</evidence>
<dbReference type="SUPFAM" id="SSF52540">
    <property type="entry name" value="P-loop containing nucleoside triphosphate hydrolases"/>
    <property type="match status" value="1"/>
</dbReference>
<accession>G0V798</accession>